<keyword evidence="2" id="KW-0812">Transmembrane</keyword>
<dbReference type="EMBL" id="QPFP01000018">
    <property type="protein sequence ID" value="TEB31730.1"/>
    <property type="molecule type" value="Genomic_DNA"/>
</dbReference>
<comment type="caution">
    <text evidence="3">The sequence shown here is derived from an EMBL/GenBank/DDBJ whole genome shotgun (WGS) entry which is preliminary data.</text>
</comment>
<protein>
    <recommendedName>
        <fullName evidence="5">Transmembrane protein</fullName>
    </recommendedName>
</protein>
<feature type="transmembrane region" description="Helical" evidence="2">
    <location>
        <begin position="6"/>
        <end position="31"/>
    </location>
</feature>
<feature type="transmembrane region" description="Helical" evidence="2">
    <location>
        <begin position="43"/>
        <end position="68"/>
    </location>
</feature>
<evidence type="ECO:0000313" key="3">
    <source>
        <dbReference type="EMBL" id="TEB31730.1"/>
    </source>
</evidence>
<name>A0A4Y7TC64_COPMI</name>
<organism evidence="3 4">
    <name type="scientific">Coprinellus micaceus</name>
    <name type="common">Glistening ink-cap mushroom</name>
    <name type="synonym">Coprinus micaceus</name>
    <dbReference type="NCBI Taxonomy" id="71717"/>
    <lineage>
        <taxon>Eukaryota</taxon>
        <taxon>Fungi</taxon>
        <taxon>Dikarya</taxon>
        <taxon>Basidiomycota</taxon>
        <taxon>Agaricomycotina</taxon>
        <taxon>Agaricomycetes</taxon>
        <taxon>Agaricomycetidae</taxon>
        <taxon>Agaricales</taxon>
        <taxon>Agaricineae</taxon>
        <taxon>Psathyrellaceae</taxon>
        <taxon>Coprinellus</taxon>
    </lineage>
</organism>
<keyword evidence="2" id="KW-0472">Membrane</keyword>
<keyword evidence="2" id="KW-1133">Transmembrane helix</keyword>
<evidence type="ECO:0000256" key="1">
    <source>
        <dbReference type="SAM" id="MobiDB-lite"/>
    </source>
</evidence>
<feature type="transmembrane region" description="Helical" evidence="2">
    <location>
        <begin position="156"/>
        <end position="176"/>
    </location>
</feature>
<evidence type="ECO:0000313" key="4">
    <source>
        <dbReference type="Proteomes" id="UP000298030"/>
    </source>
</evidence>
<gene>
    <name evidence="3" type="ORF">FA13DRAFT_341354</name>
</gene>
<proteinExistence type="predicted"/>
<dbReference type="AlphaFoldDB" id="A0A4Y7TC64"/>
<feature type="region of interest" description="Disordered" evidence="1">
    <location>
        <begin position="277"/>
        <end position="322"/>
    </location>
</feature>
<evidence type="ECO:0000256" key="2">
    <source>
        <dbReference type="SAM" id="Phobius"/>
    </source>
</evidence>
<sequence>MPFEYEGAAFIGTILSYLFLGVYITVFGLYVQITRVKKSSLAVADYGLIILFVLTVTTVVLDTLQQFYTLRRGPDLPPWIGRVNSATSSLSITLDFLSQVILIFRCWNVWGRVVWVAIPPSLLALASWVCGLTVTIDLATVQDAFLRTARDWWVPLGATSMGLSLGVNTMVSALMISRIWYVYNQSKVSLDQAESRLSWVASILLESAIALFAAQLVYLVLYKIGHPAFALVAGPVTIVYGLNCTAIMVRVGMNQSYESMAASTAAHTSIGFASQLSHKSGTQGSGMTESTAQWETDSQDKLRKRGLFHNGTETTLDGDRRV</sequence>
<accession>A0A4Y7TC64</accession>
<feature type="transmembrane region" description="Helical" evidence="2">
    <location>
        <begin position="228"/>
        <end position="249"/>
    </location>
</feature>
<reference evidence="3 4" key="1">
    <citation type="journal article" date="2019" name="Nat. Ecol. Evol.">
        <title>Megaphylogeny resolves global patterns of mushroom evolution.</title>
        <authorList>
            <person name="Varga T."/>
            <person name="Krizsan K."/>
            <person name="Foldi C."/>
            <person name="Dima B."/>
            <person name="Sanchez-Garcia M."/>
            <person name="Sanchez-Ramirez S."/>
            <person name="Szollosi G.J."/>
            <person name="Szarkandi J.G."/>
            <person name="Papp V."/>
            <person name="Albert L."/>
            <person name="Andreopoulos W."/>
            <person name="Angelini C."/>
            <person name="Antonin V."/>
            <person name="Barry K.W."/>
            <person name="Bougher N.L."/>
            <person name="Buchanan P."/>
            <person name="Buyck B."/>
            <person name="Bense V."/>
            <person name="Catcheside P."/>
            <person name="Chovatia M."/>
            <person name="Cooper J."/>
            <person name="Damon W."/>
            <person name="Desjardin D."/>
            <person name="Finy P."/>
            <person name="Geml J."/>
            <person name="Haridas S."/>
            <person name="Hughes K."/>
            <person name="Justo A."/>
            <person name="Karasinski D."/>
            <person name="Kautmanova I."/>
            <person name="Kiss B."/>
            <person name="Kocsube S."/>
            <person name="Kotiranta H."/>
            <person name="LaButti K.M."/>
            <person name="Lechner B.E."/>
            <person name="Liimatainen K."/>
            <person name="Lipzen A."/>
            <person name="Lukacs Z."/>
            <person name="Mihaltcheva S."/>
            <person name="Morgado L.N."/>
            <person name="Niskanen T."/>
            <person name="Noordeloos M.E."/>
            <person name="Ohm R.A."/>
            <person name="Ortiz-Santana B."/>
            <person name="Ovrebo C."/>
            <person name="Racz N."/>
            <person name="Riley R."/>
            <person name="Savchenko A."/>
            <person name="Shiryaev A."/>
            <person name="Soop K."/>
            <person name="Spirin V."/>
            <person name="Szebenyi C."/>
            <person name="Tomsovsky M."/>
            <person name="Tulloss R.E."/>
            <person name="Uehling J."/>
            <person name="Grigoriev I.V."/>
            <person name="Vagvolgyi C."/>
            <person name="Papp T."/>
            <person name="Martin F.M."/>
            <person name="Miettinen O."/>
            <person name="Hibbett D.S."/>
            <person name="Nagy L.G."/>
        </authorList>
    </citation>
    <scope>NUCLEOTIDE SEQUENCE [LARGE SCALE GENOMIC DNA]</scope>
    <source>
        <strain evidence="3 4">FP101781</strain>
    </source>
</reference>
<dbReference type="Proteomes" id="UP000298030">
    <property type="component" value="Unassembled WGS sequence"/>
</dbReference>
<feature type="compositionally biased region" description="Polar residues" evidence="1">
    <location>
        <begin position="277"/>
        <end position="296"/>
    </location>
</feature>
<keyword evidence="4" id="KW-1185">Reference proteome</keyword>
<evidence type="ECO:0008006" key="5">
    <source>
        <dbReference type="Google" id="ProtNLM"/>
    </source>
</evidence>
<feature type="transmembrane region" description="Helical" evidence="2">
    <location>
        <begin position="88"/>
        <end position="107"/>
    </location>
</feature>
<feature type="transmembrane region" description="Helical" evidence="2">
    <location>
        <begin position="114"/>
        <end position="136"/>
    </location>
</feature>
<feature type="transmembrane region" description="Helical" evidence="2">
    <location>
        <begin position="197"/>
        <end position="222"/>
    </location>
</feature>
<dbReference type="OrthoDB" id="3341077at2759"/>